<proteinExistence type="predicted"/>
<name>A0A1D6LWW5_MAIZE</name>
<sequence length="1540" mass="162084">MITLATSANSAEDDKPVDLHLNAPVSVDSQNQEQHMTGKDHLAVCSRIFATQLQTDTANPAIDHKPGTAQFEPSASLPQNSGKDATALPSEVDSAAPNRASSRRRKGSTREPRTRSNSASAASERRARLTGLKQAEDIKKLEMSATPTTTVCISSVEQQGAASLSAKITNASVSEGQKNPGNYMPSAISIPVGSHVLGLGATSIEETTATMITQAPAVSKSERRKLPGGSQQGIQFESSASKTKMVSAVEPAPANVECMQGTEVNSSEQTIVSATEPAPANDEHMQEQPTNIVSSVESEPSNDEEHTKHEVFLATTGDNMLASSAGTEILRDTVEHAACQPEAVCTDGTARQSELSQLDRKAFHDASYKYTHGSTKDDGILPSEGTSVDVTGSKQDDVNIVGTQTDDVSRGSSHFPVILQSTESDRPPGQVKNLESRMEQVKTEEALVNSSGGNQTHSLGDEPSHNTSLARNSPSEHSNERCSDQVIGENFKSKENIVEVHSGINTDGPDEALNALHTQSKEASMTDIGVPTDGDRCEGKGTSVEVCADMNTDGPVATQDASSTKSDKESCMMECGVSTDGCPTVCKTHNDLQGHVSCEETFVRTGGDDTTHITNANYGSNNESEATIASPVETTQKLMEGSTVIVSENSDLNKQCHTLHTRNDPPANTLLIVESNKVTCDAEIVCASRLESSGIEAETVGIQESALTDFEGTKGTGDLGDRTNSQLHDDVHGTSCSTIALVSEKEPSEDLTTGSHSEASNLLAAVEQTQETTVENQEIIDAVVFMDACKAEPVGDFTIAKGAEQTVEMVHYVDKQSAVLDYVETQTKRTSVCGSTLNESPQAAGLEEDCSVLKHGDPTSSELLTVAPNPIGETSVIQVEPEARNSDGYCTTEAGSALSETVMGLEPNKETAVPMQENIGEANDNFNNCEAHNNSEIHAPLLVESGQKASPGVELRGIEVDAHVLEQAKMVSALEPDSTPEVCADKLEPSGADDVGMIVVQEAASVDDHNRAQGGEAHCSEQIKMASIAQAVSSMALVGYSSSEDSMVDAAARVTDADFVDSKAAGVYRQETMPTQTTSTLPENMDSPATAATMVESKFAASSEHVAGPEPIDETSVMQVELATSTGDGCAADGHNLVSSETVVEVKLAQEIVVPSPGGSIEANNTSTISEVYKDTQSRASGEACNDGQSHGDENMKLGEAYTELQLAPSSGEEAMTCMCSELPSQEVEAPSSDPLENNEETKNEAAAQGSVNEDSAPRAENAKIDEADTEQELLPSGEATVDESSELLSQDEKVARKDAKMEESAAAAAAQRQLTTEVAHASENAKLGEDGTELQLPPPSMVDISREQLSQEVEVASSGPSGTDETAEMKRLNTEHSPGDETSKLVGTDLGLQLSPSGDAMVDISNKPPSCQDVKEAPSSDILGNDENSDTEKTPAALHGRLNTELAPSGRNTEFSEADTGKQETPVSAEAMVESSSEPRSHEAKEAPTPDLSGDDEKAKSARAAVVAELFGDATEGGSDQPLPSPREQGKEAEADGGF</sequence>
<feature type="compositionally biased region" description="Basic and acidic residues" evidence="1">
    <location>
        <begin position="434"/>
        <end position="445"/>
    </location>
</feature>
<feature type="compositionally biased region" description="Basic and acidic residues" evidence="1">
    <location>
        <begin position="1368"/>
        <end position="1384"/>
    </location>
</feature>
<reference evidence="2" key="1">
    <citation type="submission" date="2015-12" db="EMBL/GenBank/DDBJ databases">
        <title>Update maize B73 reference genome by single molecule sequencing technologies.</title>
        <authorList>
            <consortium name="Maize Genome Sequencing Project"/>
            <person name="Ware D."/>
        </authorList>
    </citation>
    <scope>NUCLEOTIDE SEQUENCE</scope>
    <source>
        <tissue evidence="2">Seedling</tissue>
    </source>
</reference>
<feature type="region of interest" description="Disordered" evidence="1">
    <location>
        <begin position="1224"/>
        <end position="1540"/>
    </location>
</feature>
<protein>
    <submittedName>
        <fullName evidence="2">Chromatin structure-remodeling complex protein SYD</fullName>
    </submittedName>
</protein>
<evidence type="ECO:0000313" key="2">
    <source>
        <dbReference type="EMBL" id="AQK83705.1"/>
    </source>
</evidence>
<feature type="compositionally biased region" description="Low complexity" evidence="1">
    <location>
        <begin position="1468"/>
        <end position="1477"/>
    </location>
</feature>
<feature type="compositionally biased region" description="Basic and acidic residues" evidence="1">
    <location>
        <begin position="1256"/>
        <end position="1267"/>
    </location>
</feature>
<organism evidence="2">
    <name type="scientific">Zea mays</name>
    <name type="common">Maize</name>
    <dbReference type="NCBI Taxonomy" id="4577"/>
    <lineage>
        <taxon>Eukaryota</taxon>
        <taxon>Viridiplantae</taxon>
        <taxon>Streptophyta</taxon>
        <taxon>Embryophyta</taxon>
        <taxon>Tracheophyta</taxon>
        <taxon>Spermatophyta</taxon>
        <taxon>Magnoliopsida</taxon>
        <taxon>Liliopsida</taxon>
        <taxon>Poales</taxon>
        <taxon>Poaceae</taxon>
        <taxon>PACMAD clade</taxon>
        <taxon>Panicoideae</taxon>
        <taxon>Andropogonodae</taxon>
        <taxon>Andropogoneae</taxon>
        <taxon>Tripsacinae</taxon>
        <taxon>Zea</taxon>
    </lineage>
</organism>
<dbReference type="EMBL" id="CM000782">
    <property type="protein sequence ID" value="AQK83705.1"/>
    <property type="molecule type" value="Genomic_DNA"/>
</dbReference>
<accession>A0A1D6LWW5</accession>
<feature type="compositionally biased region" description="Polar residues" evidence="1">
    <location>
        <begin position="71"/>
        <end position="83"/>
    </location>
</feature>
<feature type="compositionally biased region" description="Polar residues" evidence="1">
    <location>
        <begin position="401"/>
        <end position="412"/>
    </location>
</feature>
<feature type="region of interest" description="Disordered" evidence="1">
    <location>
        <begin position="215"/>
        <end position="239"/>
    </location>
</feature>
<feature type="compositionally biased region" description="Basic and acidic residues" evidence="1">
    <location>
        <begin position="1529"/>
        <end position="1540"/>
    </location>
</feature>
<feature type="compositionally biased region" description="Polar residues" evidence="1">
    <location>
        <begin position="465"/>
        <end position="476"/>
    </location>
</feature>
<feature type="compositionally biased region" description="Basic and acidic residues" evidence="1">
    <location>
        <begin position="1291"/>
        <end position="1304"/>
    </location>
</feature>
<gene>
    <name evidence="2" type="ORF">ZEAMMB73_Zm00001d037346</name>
</gene>
<evidence type="ECO:0000256" key="1">
    <source>
        <dbReference type="SAM" id="MobiDB-lite"/>
    </source>
</evidence>
<feature type="region of interest" description="Disordered" evidence="1">
    <location>
        <begin position="58"/>
        <end position="135"/>
    </location>
</feature>
<feature type="compositionally biased region" description="Polar residues" evidence="1">
    <location>
        <begin position="384"/>
        <end position="393"/>
    </location>
</feature>
<feature type="region of interest" description="Disordered" evidence="1">
    <location>
        <begin position="373"/>
        <end position="482"/>
    </location>
</feature>
<feature type="compositionally biased region" description="Basic and acidic residues" evidence="1">
    <location>
        <begin position="1478"/>
        <end position="1489"/>
    </location>
</feature>
<feature type="compositionally biased region" description="Polar residues" evidence="1">
    <location>
        <begin position="448"/>
        <end position="458"/>
    </location>
</feature>
<feature type="region of interest" description="Disordered" evidence="1">
    <location>
        <begin position="1175"/>
        <end position="1195"/>
    </location>
</feature>